<dbReference type="Gene3D" id="2.40.10.10">
    <property type="entry name" value="Trypsin-like serine proteases"/>
    <property type="match status" value="2"/>
</dbReference>
<dbReference type="GO" id="GO:0007623">
    <property type="term" value="P:circadian rhythm"/>
    <property type="evidence" value="ECO:0007669"/>
    <property type="project" value="UniProtKB-ARBA"/>
</dbReference>
<dbReference type="PANTHER" id="PTHR11008">
    <property type="entry name" value="PROTEIN TAKEOUT-LIKE PROTEIN"/>
    <property type="match status" value="1"/>
</dbReference>
<keyword evidence="2" id="KW-0090">Biological rhythms</keyword>
<accession>A0A8J6L914</accession>
<dbReference type="InterPro" id="IPR035976">
    <property type="entry name" value="Sushi/SCR/CCP_sf"/>
</dbReference>
<reference evidence="10" key="2">
    <citation type="submission" date="2021-08" db="EMBL/GenBank/DDBJ databases">
        <authorList>
            <person name="Eriksson T."/>
        </authorList>
    </citation>
    <scope>NUCLEOTIDE SEQUENCE</scope>
    <source>
        <strain evidence="10">Stoneville</strain>
        <tissue evidence="10">Whole head</tissue>
    </source>
</reference>
<dbReference type="PANTHER" id="PTHR11008:SF32">
    <property type="entry name" value="CIRCADIAN CLOCK-CONTROLLED PROTEIN DAYWAKE-RELATED"/>
    <property type="match status" value="1"/>
</dbReference>
<dbReference type="SMART" id="SM00020">
    <property type="entry name" value="Tryp_SPc"/>
    <property type="match status" value="1"/>
</dbReference>
<evidence type="ECO:0000259" key="9">
    <source>
        <dbReference type="PROSITE" id="PS50923"/>
    </source>
</evidence>
<dbReference type="GO" id="GO:0004252">
    <property type="term" value="F:serine-type endopeptidase activity"/>
    <property type="evidence" value="ECO:0007669"/>
    <property type="project" value="InterPro"/>
</dbReference>
<comment type="caution">
    <text evidence="5">Lacks conserved residue(s) required for the propagation of feature annotation.</text>
</comment>
<dbReference type="FunFam" id="3.15.10.30:FF:000001">
    <property type="entry name" value="Takeout-like protein 1"/>
    <property type="match status" value="1"/>
</dbReference>
<feature type="domain" description="Peptidase S1" evidence="8">
    <location>
        <begin position="1309"/>
        <end position="1525"/>
    </location>
</feature>
<sequence>MKILTFFSAWWCLINFCNATKLPSSFTKCDKKEPDFDNCLSGAIKNAITQLDKPLKEHNLPSFEPFFLPFFLPKEDGIKRDLDCKFKNFKIFGHTTITDLKAKMDWENNALTISITNPEVRYEHDYEAKGAVFFLPIDSASHALVTAHNVTYNLTFAFEEYTRDGQNYLLVVNTKLKMAPQSLTIRYENFFDDEILNDRFARKISASWKGALDNFAAVYFDSYAQGYGNVFNRFLEEVPLTSSFTKCDKRKSDFNDCLSGAIKNAITQLDRPLEDYDLPSFEPFFVPFFLPKPGKALDLNGKFKNFNIFGHTKITDLTATMNFEDKTLTISITNPEVRYAHDYIAKGVMFVLPIDASGPALVTAQNVTYTLTFTFEEYTRDNQNYLLVVDTQLKMAPRAMSGHYDNLFKDKALNDAFSREMSADWKKPFGQFSSIYFDSYAQWGALPKILEDSEYREVRGRFGGNRGELGGDMGDLEWEIDLEDIQKDLEEIEEGFGWERETRETWGDRDILGVDRGDPEWETYEDLEWEMQSDLWKMGKDPGKIEGGGDMGDPEWERFTKNTREESGRFGDIYDILEDIRKNVEDVQENWEWERQRDSWKIRGDLGKIQGGYGEIPEKRFRKRRVGKIWRRSREILRRYRKILDGKSREIGERYTGRLGGDTGDLKYEIMGDKEICGMEYAVGFTKSVGEDIQRDLEDVHEDWRWERQRDSCGDLEEIQGDYGELKKEDNVINSSKMKTFQLFCVFFLIKSCSSLTMPYTFKRCDKRTSDFNDCLSDAIQDAISQLDRPMEEYGLPSLEPLQLSNVSPRLGRKVDFQHSYKNFKIYGRTKISKTKANMNFYDKTLVIQLTNPEVRYEFDYEAKGKMFLLPIDTSGHATVILHNVTYDVTYMFGEHTKDNKKYFQVIDFNFEMKPQDVTLLFQNLFKDKELNDAFSRAMSKDWKQVFGGIGTISTCAKMKILMFLSGLSLAQLSYSLSLPPTFQKCDKKKSDFNECLSRAIQNAIVNLDKPLEEYGLPSFEPFLLPSIPPSLGRKIDFEHTFKNCKIFGRTKISSTKANMDFHDMTLTIAITNPEIQYVLDYEARGKMFLLPVDTSGPATLLSYNVTYTITFTFEEYTKDGKTHLHVIHNNLVMQPQDVIFNFENLFQDKELNDGFNRAMSRKWKQILSDIGPLYLANYGQAYAAIFNNLLSKLSRLRGECLLPPHPSSGRWSIVNNKSVLMRGEVPEYTILRIECNETYLLEARGKEAMNCTDALDGTIANFRCASFYEDSRLARPKAVCTDGKWSEIVPDCRPVCGKTSITRDPTLIVGGRVSEKGQFPWQAALYSSLHQSFLCGGTLLNEKVVLTDMFVPDEYEGVDQNLLADIAVIVTLRTFKLSVRVQPVCVDWTRNYESAILKSDQSKRGFVSGWGNTRETGDLSNELRQLRVPSIPKKKCKKDVPEEYKRYVTYDKLCAGYLENGSSVCHGDSGGGLVFKYSNRFFIAGVVSLAPLADTAEGGCNSHQYGLYTVVYNYSDNFILRNMVRFKPSIGGDDKCENCTTATPPPTITDETGLTERTKSTEQPEDGCILPEHPDSGRWSVLGNSSQLFSPGKFVQKSTTLRLQCNDKHKLDGHDLLVCRSGSWSAKVGKCLKTCSSIQNTVRTKVICKFKNREIVNCTNPIDGTIAKFKCAQFYEEKSLNLEPLLCVDGIWSRPAPKCVPAADCVTQITDYKGVRFPKSAYTLVVGKYYRNYSDARDAHQAQFSEVKLC</sequence>
<dbReference type="SMART" id="SM00700">
    <property type="entry name" value="JHBP"/>
    <property type="match status" value="4"/>
</dbReference>
<feature type="domain" description="Sushi" evidence="9">
    <location>
        <begin position="1567"/>
        <end position="1634"/>
    </location>
</feature>
<evidence type="ECO:0000256" key="2">
    <source>
        <dbReference type="ARBA" id="ARBA00023108"/>
    </source>
</evidence>
<dbReference type="SMART" id="SM00032">
    <property type="entry name" value="CCP"/>
    <property type="match status" value="3"/>
</dbReference>
<dbReference type="InterPro" id="IPR009003">
    <property type="entry name" value="Peptidase_S1_PA"/>
</dbReference>
<evidence type="ECO:0000259" key="8">
    <source>
        <dbReference type="PROSITE" id="PS50240"/>
    </source>
</evidence>
<dbReference type="Proteomes" id="UP000719412">
    <property type="component" value="Unassembled WGS sequence"/>
</dbReference>
<evidence type="ECO:0000313" key="10">
    <source>
        <dbReference type="EMBL" id="KAH0812510.1"/>
    </source>
</evidence>
<dbReference type="CDD" id="cd00033">
    <property type="entry name" value="CCP"/>
    <property type="match status" value="1"/>
</dbReference>
<protein>
    <submittedName>
        <fullName evidence="10">Uncharacterized protein</fullName>
    </submittedName>
</protein>
<feature type="signal peptide" evidence="7">
    <location>
        <begin position="1"/>
        <end position="19"/>
    </location>
</feature>
<dbReference type="InterPro" id="IPR001254">
    <property type="entry name" value="Trypsin_dom"/>
</dbReference>
<dbReference type="Pfam" id="PF00089">
    <property type="entry name" value="Trypsin"/>
    <property type="match status" value="2"/>
</dbReference>
<dbReference type="InterPro" id="IPR000436">
    <property type="entry name" value="Sushi_SCR_CCP_dom"/>
</dbReference>
<evidence type="ECO:0000256" key="5">
    <source>
        <dbReference type="PROSITE-ProRule" id="PRU00302"/>
    </source>
</evidence>
<dbReference type="InterPro" id="IPR043504">
    <property type="entry name" value="Peptidase_S1_PA_chymotrypsin"/>
</dbReference>
<gene>
    <name evidence="10" type="ORF">GEV33_010282</name>
</gene>
<dbReference type="SUPFAM" id="SSF57535">
    <property type="entry name" value="Complement control module/SCR domain"/>
    <property type="match status" value="1"/>
</dbReference>
<dbReference type="EMBL" id="JABDTM020025985">
    <property type="protein sequence ID" value="KAH0812510.1"/>
    <property type="molecule type" value="Genomic_DNA"/>
</dbReference>
<feature type="region of interest" description="Disordered" evidence="6">
    <location>
        <begin position="1548"/>
        <end position="1570"/>
    </location>
</feature>
<comment type="caution">
    <text evidence="10">The sequence shown here is derived from an EMBL/GenBank/DDBJ whole genome shotgun (WGS) entry which is preliminary data.</text>
</comment>
<dbReference type="InterPro" id="IPR010562">
    <property type="entry name" value="Haemolymph_juvenile_hormone-bd"/>
</dbReference>
<dbReference type="PROSITE" id="PS50240">
    <property type="entry name" value="TRYPSIN_DOM"/>
    <property type="match status" value="1"/>
</dbReference>
<name>A0A8J6L914_TENMO</name>
<dbReference type="Pfam" id="PF06585">
    <property type="entry name" value="JHBP"/>
    <property type="match status" value="3"/>
</dbReference>
<dbReference type="GO" id="GO:0006508">
    <property type="term" value="P:proteolysis"/>
    <property type="evidence" value="ECO:0007669"/>
    <property type="project" value="InterPro"/>
</dbReference>
<feature type="chain" id="PRO_5035151251" evidence="7">
    <location>
        <begin position="20"/>
        <end position="1751"/>
    </location>
</feature>
<evidence type="ECO:0000256" key="3">
    <source>
        <dbReference type="ARBA" id="ARBA00023157"/>
    </source>
</evidence>
<dbReference type="GO" id="GO:0005615">
    <property type="term" value="C:extracellular space"/>
    <property type="evidence" value="ECO:0007669"/>
    <property type="project" value="TreeGrafter"/>
</dbReference>
<dbReference type="SUPFAM" id="SSF50494">
    <property type="entry name" value="Trypsin-like serine proteases"/>
    <property type="match status" value="1"/>
</dbReference>
<reference evidence="10" key="1">
    <citation type="journal article" date="2020" name="J Insects Food Feed">
        <title>The yellow mealworm (Tenebrio molitor) genome: a resource for the emerging insects as food and feed industry.</title>
        <authorList>
            <person name="Eriksson T."/>
            <person name="Andere A."/>
            <person name="Kelstrup H."/>
            <person name="Emery V."/>
            <person name="Picard C."/>
        </authorList>
    </citation>
    <scope>NUCLEOTIDE SEQUENCE</scope>
    <source>
        <strain evidence="10">Stoneville</strain>
        <tissue evidence="10">Whole head</tissue>
    </source>
</reference>
<evidence type="ECO:0000256" key="6">
    <source>
        <dbReference type="SAM" id="MobiDB-lite"/>
    </source>
</evidence>
<dbReference type="CDD" id="cd00190">
    <property type="entry name" value="Tryp_SPc"/>
    <property type="match status" value="1"/>
</dbReference>
<evidence type="ECO:0000256" key="7">
    <source>
        <dbReference type="SAM" id="SignalP"/>
    </source>
</evidence>
<dbReference type="Gene3D" id="3.15.10.30">
    <property type="entry name" value="Haemolymph juvenile hormone binding protein"/>
    <property type="match status" value="4"/>
</dbReference>
<evidence type="ECO:0000256" key="4">
    <source>
        <dbReference type="ARBA" id="ARBA00060902"/>
    </source>
</evidence>
<keyword evidence="1 7" id="KW-0732">Signal</keyword>
<keyword evidence="11" id="KW-1185">Reference proteome</keyword>
<dbReference type="InterPro" id="IPR038606">
    <property type="entry name" value="To_sf"/>
</dbReference>
<organism evidence="10 11">
    <name type="scientific">Tenebrio molitor</name>
    <name type="common">Yellow mealworm beetle</name>
    <dbReference type="NCBI Taxonomy" id="7067"/>
    <lineage>
        <taxon>Eukaryota</taxon>
        <taxon>Metazoa</taxon>
        <taxon>Ecdysozoa</taxon>
        <taxon>Arthropoda</taxon>
        <taxon>Hexapoda</taxon>
        <taxon>Insecta</taxon>
        <taxon>Pterygota</taxon>
        <taxon>Neoptera</taxon>
        <taxon>Endopterygota</taxon>
        <taxon>Coleoptera</taxon>
        <taxon>Polyphaga</taxon>
        <taxon>Cucujiformia</taxon>
        <taxon>Tenebrionidae</taxon>
        <taxon>Tenebrio</taxon>
    </lineage>
</organism>
<comment type="similarity">
    <text evidence="4">Belongs to the TO family.</text>
</comment>
<evidence type="ECO:0000256" key="1">
    <source>
        <dbReference type="ARBA" id="ARBA00022729"/>
    </source>
</evidence>
<dbReference type="Gene3D" id="2.10.70.10">
    <property type="entry name" value="Complement Module, domain 1"/>
    <property type="match status" value="1"/>
</dbReference>
<keyword evidence="5" id="KW-0768">Sushi</keyword>
<proteinExistence type="inferred from homology"/>
<dbReference type="PROSITE" id="PS50923">
    <property type="entry name" value="SUSHI"/>
    <property type="match status" value="2"/>
</dbReference>
<feature type="domain" description="Sushi" evidence="9">
    <location>
        <begin position="1234"/>
        <end position="1295"/>
    </location>
</feature>
<evidence type="ECO:0000313" key="11">
    <source>
        <dbReference type="Proteomes" id="UP000719412"/>
    </source>
</evidence>
<keyword evidence="3" id="KW-1015">Disulfide bond</keyword>